<dbReference type="GO" id="GO:0032259">
    <property type="term" value="P:methylation"/>
    <property type="evidence" value="ECO:0007669"/>
    <property type="project" value="UniProtKB-KW"/>
</dbReference>
<keyword evidence="2" id="KW-0808">Transferase</keyword>
<dbReference type="InterPro" id="IPR029063">
    <property type="entry name" value="SAM-dependent_MTases_sf"/>
</dbReference>
<dbReference type="Pfam" id="PF06325">
    <property type="entry name" value="PrmA"/>
    <property type="match status" value="1"/>
</dbReference>
<dbReference type="EMBL" id="PHIG01000005">
    <property type="protein sequence ID" value="PJK31479.1"/>
    <property type="molecule type" value="Genomic_DNA"/>
</dbReference>
<evidence type="ECO:0000256" key="2">
    <source>
        <dbReference type="ARBA" id="ARBA00022679"/>
    </source>
</evidence>
<dbReference type="SUPFAM" id="SSF53335">
    <property type="entry name" value="S-adenosyl-L-methionine-dependent methyltransferases"/>
    <property type="match status" value="1"/>
</dbReference>
<proteinExistence type="predicted"/>
<name>A0A2M9G6X7_9PROT</name>
<evidence type="ECO:0000313" key="4">
    <source>
        <dbReference type="Proteomes" id="UP000229498"/>
    </source>
</evidence>
<dbReference type="Proteomes" id="UP000229498">
    <property type="component" value="Unassembled WGS sequence"/>
</dbReference>
<dbReference type="PANTHER" id="PTHR43648:SF1">
    <property type="entry name" value="ELECTRON TRANSFER FLAVOPROTEIN BETA SUBUNIT LYSINE METHYLTRANSFERASE"/>
    <property type="match status" value="1"/>
</dbReference>
<dbReference type="Gene3D" id="3.40.50.150">
    <property type="entry name" value="Vaccinia Virus protein VP39"/>
    <property type="match status" value="1"/>
</dbReference>
<dbReference type="GO" id="GO:0016279">
    <property type="term" value="F:protein-lysine N-methyltransferase activity"/>
    <property type="evidence" value="ECO:0007669"/>
    <property type="project" value="TreeGrafter"/>
</dbReference>
<sequence length="219" mass="23659">MSLDIADRDRFVRANTALLPAPLVPEIELHLATEALPLWQMTEEAMAEAGLPPPYWAFAWAGGQALARYVLDNPEIVAGRRVIDFAAGSGLVAIAAAMAGASMIAANDIDPFSHVAMRLNARANGVAIDVLETDIVGEPLAGFDLVLAADICYEQPTSGRVETWFRQLSAGGMPVLMGDPGRSFRPKSGLEKLAHYAVPTTRELEDNDVRSTDVWRFVQ</sequence>
<keyword evidence="1 3" id="KW-0489">Methyltransferase</keyword>
<organism evidence="3 4">
    <name type="scientific">Minwuia thermotolerans</name>
    <dbReference type="NCBI Taxonomy" id="2056226"/>
    <lineage>
        <taxon>Bacteria</taxon>
        <taxon>Pseudomonadati</taxon>
        <taxon>Pseudomonadota</taxon>
        <taxon>Alphaproteobacteria</taxon>
        <taxon>Minwuiales</taxon>
        <taxon>Minwuiaceae</taxon>
        <taxon>Minwuia</taxon>
    </lineage>
</organism>
<dbReference type="AlphaFoldDB" id="A0A2M9G6X7"/>
<reference evidence="3 4" key="1">
    <citation type="submission" date="2017-11" db="EMBL/GenBank/DDBJ databases">
        <title>Draft genome sequence of Rhizobiales bacterium SY3-13.</title>
        <authorList>
            <person name="Sun C."/>
        </authorList>
    </citation>
    <scope>NUCLEOTIDE SEQUENCE [LARGE SCALE GENOMIC DNA]</scope>
    <source>
        <strain evidence="3 4">SY3-13</strain>
    </source>
</reference>
<gene>
    <name evidence="3" type="ORF">CVT23_02060</name>
</gene>
<evidence type="ECO:0000313" key="3">
    <source>
        <dbReference type="EMBL" id="PJK31479.1"/>
    </source>
</evidence>
<dbReference type="PANTHER" id="PTHR43648">
    <property type="entry name" value="ELECTRON TRANSFER FLAVOPROTEIN BETA SUBUNIT LYSINE METHYLTRANSFERASE"/>
    <property type="match status" value="1"/>
</dbReference>
<keyword evidence="4" id="KW-1185">Reference proteome</keyword>
<protein>
    <submittedName>
        <fullName evidence="3">Nicotinamide N-methylase</fullName>
    </submittedName>
</protein>
<dbReference type="InterPro" id="IPR050078">
    <property type="entry name" value="Ribosomal_L11_MeTrfase_PrmA"/>
</dbReference>
<dbReference type="OrthoDB" id="9794615at2"/>
<accession>A0A2M9G6X7</accession>
<comment type="caution">
    <text evidence="3">The sequence shown here is derived from an EMBL/GenBank/DDBJ whole genome shotgun (WGS) entry which is preliminary data.</text>
</comment>
<dbReference type="RefSeq" id="WP_109793905.1">
    <property type="nucleotide sequence ID" value="NZ_PHIG01000005.1"/>
</dbReference>
<evidence type="ECO:0000256" key="1">
    <source>
        <dbReference type="ARBA" id="ARBA00022603"/>
    </source>
</evidence>